<dbReference type="SUPFAM" id="SSF90112">
    <property type="entry name" value="Neurotransmitter-gated ion-channel transmembrane pore"/>
    <property type="match status" value="1"/>
</dbReference>
<dbReference type="InterPro" id="IPR036719">
    <property type="entry name" value="Neuro-gated_channel_TM_sf"/>
</dbReference>
<feature type="non-terminal residue" evidence="8">
    <location>
        <position position="1"/>
    </location>
</feature>
<dbReference type="GO" id="GO:0016020">
    <property type="term" value="C:membrane"/>
    <property type="evidence" value="ECO:0007669"/>
    <property type="project" value="UniProtKB-SubCell"/>
</dbReference>
<keyword evidence="6" id="KW-0732">Signal</keyword>
<dbReference type="GO" id="GO:0004888">
    <property type="term" value="F:transmembrane signaling receptor activity"/>
    <property type="evidence" value="ECO:0007669"/>
    <property type="project" value="InterPro"/>
</dbReference>
<comment type="caution">
    <text evidence="8">The sequence shown here is derived from an EMBL/GenBank/DDBJ whole genome shotgun (WGS) entry which is preliminary data.</text>
</comment>
<dbReference type="Pfam" id="PF02931">
    <property type="entry name" value="Neur_chan_LBD"/>
    <property type="match status" value="1"/>
</dbReference>
<evidence type="ECO:0000256" key="4">
    <source>
        <dbReference type="ARBA" id="ARBA00023136"/>
    </source>
</evidence>
<sequence>IKMTWLLYVIFSQFVILSSGSSFGDMKALMEYLESNNTKNIRPRFNQSNPLDIYVQVRLYTLADFDVSKGKLTLALSFYFSWLDELKSWNSTNFGRISRASVPADYVFIPDMALYTSLSESNKLIGNDVTKENVKINQSGNVHVVVNGLFEVLCEPDVKMFPFDRHTCRLKIPANRPRTEIRLNSKYAILDDVMQSNTRWMYESSTHEIIETMGSYDILHYDITFRRSSFFLALNLVVPICILSVVNSLVFLMPVDSDEKVSFSITLLLSFVVFVSAVSDKLPEASEPCIFNVVIIVQLVYSSVITLSVIALSRYEGDADSHLKTLDCNCHGHKNKVDYIKDESEVQMKSSKTINKKKCCIGSCAIVCFICFMLFVVIEIIVMAAMLVK</sequence>
<keyword evidence="9" id="KW-1185">Reference proteome</keyword>
<protein>
    <recommendedName>
        <fullName evidence="7">Neurotransmitter-gated ion-channel ligand-binding domain-containing protein</fullName>
    </recommendedName>
</protein>
<dbReference type="PANTHER" id="PTHR18945">
    <property type="entry name" value="NEUROTRANSMITTER GATED ION CHANNEL"/>
    <property type="match status" value="1"/>
</dbReference>
<dbReference type="Proteomes" id="UP001186944">
    <property type="component" value="Unassembled WGS sequence"/>
</dbReference>
<dbReference type="EMBL" id="VSWD01000010">
    <property type="protein sequence ID" value="KAK3089898.1"/>
    <property type="molecule type" value="Genomic_DNA"/>
</dbReference>
<dbReference type="CDD" id="cd19051">
    <property type="entry name" value="LGIC_TM_cation"/>
    <property type="match status" value="1"/>
</dbReference>
<comment type="subcellular location">
    <subcellularLocation>
        <location evidence="1">Membrane</location>
        <topology evidence="1">Multi-pass membrane protein</topology>
    </subcellularLocation>
</comment>
<dbReference type="InterPro" id="IPR006202">
    <property type="entry name" value="Neur_chan_lig-bd"/>
</dbReference>
<dbReference type="InterPro" id="IPR038050">
    <property type="entry name" value="Neuro_actylchol_rec"/>
</dbReference>
<dbReference type="Gene3D" id="2.70.170.10">
    <property type="entry name" value="Neurotransmitter-gated ion-channel ligand-binding domain"/>
    <property type="match status" value="1"/>
</dbReference>
<feature type="chain" id="PRO_5041683226" description="Neurotransmitter-gated ion-channel ligand-binding domain-containing protein" evidence="6">
    <location>
        <begin position="21"/>
        <end position="389"/>
    </location>
</feature>
<evidence type="ECO:0000256" key="3">
    <source>
        <dbReference type="ARBA" id="ARBA00022989"/>
    </source>
</evidence>
<dbReference type="InterPro" id="IPR006201">
    <property type="entry name" value="Neur_channel"/>
</dbReference>
<reference evidence="8" key="1">
    <citation type="submission" date="2019-08" db="EMBL/GenBank/DDBJ databases">
        <title>The improved chromosome-level genome for the pearl oyster Pinctada fucata martensii using PacBio sequencing and Hi-C.</title>
        <authorList>
            <person name="Zheng Z."/>
        </authorList>
    </citation>
    <scope>NUCLEOTIDE SEQUENCE</scope>
    <source>
        <strain evidence="8">ZZ-2019</strain>
        <tissue evidence="8">Adductor muscle</tissue>
    </source>
</reference>
<feature type="domain" description="Neurotransmitter-gated ion-channel ligand-binding" evidence="7">
    <location>
        <begin position="28"/>
        <end position="204"/>
    </location>
</feature>
<evidence type="ECO:0000256" key="5">
    <source>
        <dbReference type="SAM" id="Phobius"/>
    </source>
</evidence>
<feature type="signal peptide" evidence="6">
    <location>
        <begin position="1"/>
        <end position="20"/>
    </location>
</feature>
<feature type="transmembrane region" description="Helical" evidence="5">
    <location>
        <begin position="230"/>
        <end position="252"/>
    </location>
</feature>
<keyword evidence="3 5" id="KW-1133">Transmembrane helix</keyword>
<evidence type="ECO:0000259" key="7">
    <source>
        <dbReference type="Pfam" id="PF02931"/>
    </source>
</evidence>
<evidence type="ECO:0000313" key="9">
    <source>
        <dbReference type="Proteomes" id="UP001186944"/>
    </source>
</evidence>
<evidence type="ECO:0000256" key="1">
    <source>
        <dbReference type="ARBA" id="ARBA00004141"/>
    </source>
</evidence>
<organism evidence="8 9">
    <name type="scientific">Pinctada imbricata</name>
    <name type="common">Atlantic pearl-oyster</name>
    <name type="synonym">Pinctada martensii</name>
    <dbReference type="NCBI Taxonomy" id="66713"/>
    <lineage>
        <taxon>Eukaryota</taxon>
        <taxon>Metazoa</taxon>
        <taxon>Spiralia</taxon>
        <taxon>Lophotrochozoa</taxon>
        <taxon>Mollusca</taxon>
        <taxon>Bivalvia</taxon>
        <taxon>Autobranchia</taxon>
        <taxon>Pteriomorphia</taxon>
        <taxon>Pterioida</taxon>
        <taxon>Pterioidea</taxon>
        <taxon>Pteriidae</taxon>
        <taxon>Pinctada</taxon>
    </lineage>
</organism>
<feature type="transmembrane region" description="Helical" evidence="5">
    <location>
        <begin position="290"/>
        <end position="312"/>
    </location>
</feature>
<dbReference type="GO" id="GO:0005230">
    <property type="term" value="F:extracellular ligand-gated monoatomic ion channel activity"/>
    <property type="evidence" value="ECO:0007669"/>
    <property type="project" value="InterPro"/>
</dbReference>
<evidence type="ECO:0000256" key="6">
    <source>
        <dbReference type="SAM" id="SignalP"/>
    </source>
</evidence>
<accession>A0AA88XQH2</accession>
<evidence type="ECO:0000256" key="2">
    <source>
        <dbReference type="ARBA" id="ARBA00022692"/>
    </source>
</evidence>
<dbReference type="SUPFAM" id="SSF63712">
    <property type="entry name" value="Nicotinic receptor ligand binding domain-like"/>
    <property type="match status" value="1"/>
</dbReference>
<name>A0AA88XQH2_PINIB</name>
<gene>
    <name evidence="8" type="ORF">FSP39_007498</name>
</gene>
<evidence type="ECO:0000313" key="8">
    <source>
        <dbReference type="EMBL" id="KAK3089898.1"/>
    </source>
</evidence>
<keyword evidence="2 5" id="KW-0812">Transmembrane</keyword>
<dbReference type="CDD" id="cd18989">
    <property type="entry name" value="LGIC_ECD_cation"/>
    <property type="match status" value="1"/>
</dbReference>
<feature type="transmembrane region" description="Helical" evidence="5">
    <location>
        <begin position="359"/>
        <end position="388"/>
    </location>
</feature>
<dbReference type="InterPro" id="IPR036734">
    <property type="entry name" value="Neur_chan_lig-bd_sf"/>
</dbReference>
<keyword evidence="4 5" id="KW-0472">Membrane</keyword>
<proteinExistence type="predicted"/>
<feature type="transmembrane region" description="Helical" evidence="5">
    <location>
        <begin position="261"/>
        <end position="278"/>
    </location>
</feature>
<dbReference type="Gene3D" id="1.20.58.390">
    <property type="entry name" value="Neurotransmitter-gated ion-channel transmembrane domain"/>
    <property type="match status" value="1"/>
</dbReference>
<dbReference type="AlphaFoldDB" id="A0AA88XQH2"/>